<evidence type="ECO:0008006" key="3">
    <source>
        <dbReference type="Google" id="ProtNLM"/>
    </source>
</evidence>
<dbReference type="EMBL" id="CP042997">
    <property type="protein sequence ID" value="QEH38667.1"/>
    <property type="molecule type" value="Genomic_DNA"/>
</dbReference>
<evidence type="ECO:0000313" key="2">
    <source>
        <dbReference type="Proteomes" id="UP000324233"/>
    </source>
</evidence>
<dbReference type="KEGG" id="agv:OJF2_72730"/>
<evidence type="ECO:0000313" key="1">
    <source>
        <dbReference type="EMBL" id="QEH38667.1"/>
    </source>
</evidence>
<reference evidence="1 2" key="1">
    <citation type="submission" date="2019-08" db="EMBL/GenBank/DDBJ databases">
        <title>Deep-cultivation of Planctomycetes and their phenomic and genomic characterization uncovers novel biology.</title>
        <authorList>
            <person name="Wiegand S."/>
            <person name="Jogler M."/>
            <person name="Boedeker C."/>
            <person name="Pinto D."/>
            <person name="Vollmers J."/>
            <person name="Rivas-Marin E."/>
            <person name="Kohn T."/>
            <person name="Peeters S.H."/>
            <person name="Heuer A."/>
            <person name="Rast P."/>
            <person name="Oberbeckmann S."/>
            <person name="Bunk B."/>
            <person name="Jeske O."/>
            <person name="Meyerdierks A."/>
            <person name="Storesund J.E."/>
            <person name="Kallscheuer N."/>
            <person name="Luecker S."/>
            <person name="Lage O.M."/>
            <person name="Pohl T."/>
            <person name="Merkel B.J."/>
            <person name="Hornburger P."/>
            <person name="Mueller R.-W."/>
            <person name="Bruemmer F."/>
            <person name="Labrenz M."/>
            <person name="Spormann A.M."/>
            <person name="Op den Camp H."/>
            <person name="Overmann J."/>
            <person name="Amann R."/>
            <person name="Jetten M.S.M."/>
            <person name="Mascher T."/>
            <person name="Medema M.H."/>
            <person name="Devos D.P."/>
            <person name="Kaster A.-K."/>
            <person name="Ovreas L."/>
            <person name="Rohde M."/>
            <person name="Galperin M.Y."/>
            <person name="Jogler C."/>
        </authorList>
    </citation>
    <scope>NUCLEOTIDE SEQUENCE [LARGE SCALE GENOMIC DNA]</scope>
    <source>
        <strain evidence="1 2">OJF2</strain>
    </source>
</reference>
<keyword evidence="2" id="KW-1185">Reference proteome</keyword>
<name>A0A5B9WDS0_9BACT</name>
<sequence>MDAGEGMIWTAPLQWGGREGDRHAPLHGPRFLGGKTMAHDDSMATPRILSVGQCGFDGSTIADHLSKHLGARVEAAEGLDEARRRLAAGTFRLVLVNRILDADGSSGIDLIRALKQDPDAAVAALPVMLVSNLPDAQSEAREAGAVPGFGKSELKRPETLERIREVLGA</sequence>
<accession>A0A5B9WDS0</accession>
<dbReference type="Gene3D" id="3.40.50.2300">
    <property type="match status" value="1"/>
</dbReference>
<protein>
    <recommendedName>
        <fullName evidence="3">Response regulatory domain-containing protein</fullName>
    </recommendedName>
</protein>
<organism evidence="1 2">
    <name type="scientific">Aquisphaera giovannonii</name>
    <dbReference type="NCBI Taxonomy" id="406548"/>
    <lineage>
        <taxon>Bacteria</taxon>
        <taxon>Pseudomonadati</taxon>
        <taxon>Planctomycetota</taxon>
        <taxon>Planctomycetia</taxon>
        <taxon>Isosphaerales</taxon>
        <taxon>Isosphaeraceae</taxon>
        <taxon>Aquisphaera</taxon>
    </lineage>
</organism>
<dbReference type="InterPro" id="IPR011006">
    <property type="entry name" value="CheY-like_superfamily"/>
</dbReference>
<dbReference type="AlphaFoldDB" id="A0A5B9WDS0"/>
<dbReference type="Proteomes" id="UP000324233">
    <property type="component" value="Chromosome"/>
</dbReference>
<proteinExistence type="predicted"/>
<dbReference type="SUPFAM" id="SSF52172">
    <property type="entry name" value="CheY-like"/>
    <property type="match status" value="1"/>
</dbReference>
<gene>
    <name evidence="1" type="ORF">OJF2_72730</name>
</gene>